<dbReference type="VEuPathDB" id="FungiDB:FOIG_00583"/>
<evidence type="ECO:0000313" key="1">
    <source>
        <dbReference type="EMBL" id="RKK69173.1"/>
    </source>
</evidence>
<dbReference type="Proteomes" id="UP000285084">
    <property type="component" value="Unassembled WGS sequence"/>
</dbReference>
<dbReference type="VEuPathDB" id="FungiDB:FOMG_00766"/>
<comment type="caution">
    <text evidence="1">The sequence shown here is derived from an EMBL/GenBank/DDBJ whole genome shotgun (WGS) entry which is preliminary data.</text>
</comment>
<accession>A0A420MMG7</accession>
<dbReference type="VEuPathDB" id="FungiDB:HZS61_000534"/>
<dbReference type="VEuPathDB" id="FungiDB:FOC1_g10015397"/>
<gene>
    <name evidence="1" type="ORF">BFJ69_g12953</name>
</gene>
<dbReference type="VEuPathDB" id="FungiDB:FOC4_g10003009"/>
<dbReference type="VEuPathDB" id="FungiDB:FOZG_00762"/>
<sequence>MGTGGSFANNKLVNVERLVIDVTCLLLGIITHALTLASLESNLEACDITFPVPVSNSPPATFRAIASSLSELQSSEGKARMARLLLMNGGEHIAVILLLDGYKPMESFSRLQIEMLCSDCPIPMIPISTTQDFADCLESLRRNCIRENSAVNTEQRATHKNLVCWCVEGKPLSRDQVNVLTGISSGFRGFADLYSSPGGRATICEYLGDSDGERAVSFLSNGPPQVRKQPGVTYAHNV</sequence>
<evidence type="ECO:0000313" key="2">
    <source>
        <dbReference type="Proteomes" id="UP000285084"/>
    </source>
</evidence>
<dbReference type="AlphaFoldDB" id="A0A420MMG7"/>
<name>A0A420MMG7_FUSOX</name>
<proteinExistence type="predicted"/>
<dbReference type="VEuPathDB" id="FungiDB:FOXG_00116"/>
<protein>
    <submittedName>
        <fullName evidence="1">Uncharacterized protein</fullName>
    </submittedName>
</protein>
<reference evidence="1 2" key="1">
    <citation type="journal article" date="2018" name="Sci. Rep.">
        <title>Characterisation of pathogen-specific regions and novel effector candidates in Fusarium oxysporum f. sp. cepae.</title>
        <authorList>
            <person name="Armitage A.D."/>
            <person name="Taylor A."/>
            <person name="Sobczyk M.K."/>
            <person name="Baxter L."/>
            <person name="Greenfield B.P."/>
            <person name="Bates H.J."/>
            <person name="Wilson F."/>
            <person name="Jackson A.C."/>
            <person name="Ott S."/>
            <person name="Harrison R.J."/>
            <person name="Clarkson J.P."/>
        </authorList>
    </citation>
    <scope>NUCLEOTIDE SEQUENCE [LARGE SCALE GENOMIC DNA]</scope>
    <source>
        <strain evidence="1 2">Fo_A13</strain>
    </source>
</reference>
<dbReference type="EMBL" id="MRCX01000164">
    <property type="protein sequence ID" value="RKK69173.1"/>
    <property type="molecule type" value="Genomic_DNA"/>
</dbReference>
<organism evidence="1 2">
    <name type="scientific">Fusarium oxysporum</name>
    <name type="common">Fusarium vascular wilt</name>
    <dbReference type="NCBI Taxonomy" id="5507"/>
    <lineage>
        <taxon>Eukaryota</taxon>
        <taxon>Fungi</taxon>
        <taxon>Dikarya</taxon>
        <taxon>Ascomycota</taxon>
        <taxon>Pezizomycotina</taxon>
        <taxon>Sordariomycetes</taxon>
        <taxon>Hypocreomycetidae</taxon>
        <taxon>Hypocreales</taxon>
        <taxon>Nectriaceae</taxon>
        <taxon>Fusarium</taxon>
        <taxon>Fusarium oxysporum species complex</taxon>
    </lineage>
</organism>